<organism evidence="2 3">
    <name type="scientific">Eschrichtius robustus</name>
    <name type="common">California gray whale</name>
    <name type="synonym">Eschrichtius gibbosus</name>
    <dbReference type="NCBI Taxonomy" id="9764"/>
    <lineage>
        <taxon>Eukaryota</taxon>
        <taxon>Metazoa</taxon>
        <taxon>Chordata</taxon>
        <taxon>Craniata</taxon>
        <taxon>Vertebrata</taxon>
        <taxon>Euteleostomi</taxon>
        <taxon>Mammalia</taxon>
        <taxon>Eutheria</taxon>
        <taxon>Laurasiatheria</taxon>
        <taxon>Artiodactyla</taxon>
        <taxon>Whippomorpha</taxon>
        <taxon>Cetacea</taxon>
        <taxon>Mysticeti</taxon>
        <taxon>Eschrichtiidae</taxon>
        <taxon>Eschrichtius</taxon>
    </lineage>
</organism>
<comment type="caution">
    <text evidence="2">The sequence shown here is derived from an EMBL/GenBank/DDBJ whole genome shotgun (WGS) entry which is preliminary data.</text>
</comment>
<evidence type="ECO:0000313" key="3">
    <source>
        <dbReference type="Proteomes" id="UP001159641"/>
    </source>
</evidence>
<protein>
    <submittedName>
        <fullName evidence="2">Uncharacterized protein</fullName>
    </submittedName>
</protein>
<name>A0AB34I237_ESCRO</name>
<dbReference type="Proteomes" id="UP001159641">
    <property type="component" value="Unassembled WGS sequence"/>
</dbReference>
<evidence type="ECO:0000256" key="1">
    <source>
        <dbReference type="SAM" id="MobiDB-lite"/>
    </source>
</evidence>
<feature type="region of interest" description="Disordered" evidence="1">
    <location>
        <begin position="1"/>
        <end position="26"/>
    </location>
</feature>
<accession>A0AB34I237</accession>
<dbReference type="AlphaFoldDB" id="A0AB34I237"/>
<dbReference type="EMBL" id="JAIQCJ010000074">
    <property type="protein sequence ID" value="KAJ8798393.1"/>
    <property type="molecule type" value="Genomic_DNA"/>
</dbReference>
<proteinExistence type="predicted"/>
<gene>
    <name evidence="2" type="ORF">J1605_001518</name>
</gene>
<evidence type="ECO:0000313" key="2">
    <source>
        <dbReference type="EMBL" id="KAJ8798393.1"/>
    </source>
</evidence>
<feature type="compositionally biased region" description="Polar residues" evidence="1">
    <location>
        <begin position="15"/>
        <end position="26"/>
    </location>
</feature>
<sequence>ERRSAVWGAHGPAVAQQSSSEVSLGN</sequence>
<reference evidence="2 3" key="1">
    <citation type="submission" date="2022-11" db="EMBL/GenBank/DDBJ databases">
        <title>Whole genome sequence of Eschrichtius robustus ER-17-0199.</title>
        <authorList>
            <person name="Bruniche-Olsen A."/>
            <person name="Black A.N."/>
            <person name="Fields C.J."/>
            <person name="Walden K."/>
            <person name="Dewoody J.A."/>
        </authorList>
    </citation>
    <scope>NUCLEOTIDE SEQUENCE [LARGE SCALE GENOMIC DNA]</scope>
    <source>
        <strain evidence="2">ER-17-0199</strain>
        <tissue evidence="2">Blubber</tissue>
    </source>
</reference>
<keyword evidence="3" id="KW-1185">Reference proteome</keyword>
<feature type="non-terminal residue" evidence="2">
    <location>
        <position position="1"/>
    </location>
</feature>